<dbReference type="InterPro" id="IPR011333">
    <property type="entry name" value="SKP1/BTB/POZ_sf"/>
</dbReference>
<dbReference type="InterPro" id="IPR000210">
    <property type="entry name" value="BTB/POZ_dom"/>
</dbReference>
<feature type="region of interest" description="Disordered" evidence="1">
    <location>
        <begin position="149"/>
        <end position="212"/>
    </location>
</feature>
<dbReference type="GeneID" id="27341918"/>
<dbReference type="SUPFAM" id="SSF54695">
    <property type="entry name" value="POZ domain"/>
    <property type="match status" value="1"/>
</dbReference>
<keyword evidence="4" id="KW-1185">Reference proteome</keyword>
<dbReference type="SMART" id="SM00225">
    <property type="entry name" value="BTB"/>
    <property type="match status" value="1"/>
</dbReference>
<dbReference type="HOGENOM" id="CLU_1468195_0_0_1"/>
<evidence type="ECO:0000256" key="1">
    <source>
        <dbReference type="SAM" id="MobiDB-lite"/>
    </source>
</evidence>
<feature type="compositionally biased region" description="Basic and acidic residues" evidence="1">
    <location>
        <begin position="192"/>
        <end position="201"/>
    </location>
</feature>
<dbReference type="EMBL" id="KN847041">
    <property type="protein sequence ID" value="KIW31040.1"/>
    <property type="molecule type" value="Genomic_DNA"/>
</dbReference>
<dbReference type="RefSeq" id="XP_016251256.1">
    <property type="nucleotide sequence ID" value="XM_016389354.1"/>
</dbReference>
<dbReference type="VEuPathDB" id="FungiDB:PV07_02724"/>
<proteinExistence type="predicted"/>
<evidence type="ECO:0000313" key="4">
    <source>
        <dbReference type="Proteomes" id="UP000054466"/>
    </source>
</evidence>
<dbReference type="AlphaFoldDB" id="A0A0D2CLZ0"/>
<evidence type="ECO:0000313" key="3">
    <source>
        <dbReference type="EMBL" id="KIW31040.1"/>
    </source>
</evidence>
<dbReference type="OrthoDB" id="4130649at2759"/>
<name>A0A0D2CLZ0_9EURO</name>
<organism evidence="3 4">
    <name type="scientific">Cladophialophora immunda</name>
    <dbReference type="NCBI Taxonomy" id="569365"/>
    <lineage>
        <taxon>Eukaryota</taxon>
        <taxon>Fungi</taxon>
        <taxon>Dikarya</taxon>
        <taxon>Ascomycota</taxon>
        <taxon>Pezizomycotina</taxon>
        <taxon>Eurotiomycetes</taxon>
        <taxon>Chaetothyriomycetidae</taxon>
        <taxon>Chaetothyriales</taxon>
        <taxon>Herpotrichiellaceae</taxon>
        <taxon>Cladophialophora</taxon>
    </lineage>
</organism>
<accession>A0A0D2CLZ0</accession>
<dbReference type="Proteomes" id="UP000054466">
    <property type="component" value="Unassembled WGS sequence"/>
</dbReference>
<evidence type="ECO:0000259" key="2">
    <source>
        <dbReference type="SMART" id="SM00225"/>
    </source>
</evidence>
<reference evidence="3 4" key="1">
    <citation type="submission" date="2015-01" db="EMBL/GenBank/DDBJ databases">
        <title>The Genome Sequence of Cladophialophora immunda CBS83496.</title>
        <authorList>
            <consortium name="The Broad Institute Genomics Platform"/>
            <person name="Cuomo C."/>
            <person name="de Hoog S."/>
            <person name="Gorbushina A."/>
            <person name="Stielow B."/>
            <person name="Teixiera M."/>
            <person name="Abouelleil A."/>
            <person name="Chapman S.B."/>
            <person name="Priest M."/>
            <person name="Young S.K."/>
            <person name="Wortman J."/>
            <person name="Nusbaum C."/>
            <person name="Birren B."/>
        </authorList>
    </citation>
    <scope>NUCLEOTIDE SEQUENCE [LARGE SCALE GENOMIC DNA]</scope>
    <source>
        <strain evidence="3 4">CBS 83496</strain>
    </source>
</reference>
<protein>
    <recommendedName>
        <fullName evidence="2">BTB domain-containing protein</fullName>
    </recommendedName>
</protein>
<feature type="domain" description="BTB" evidence="2">
    <location>
        <begin position="49"/>
        <end position="153"/>
    </location>
</feature>
<dbReference type="CDD" id="cd18186">
    <property type="entry name" value="BTB_POZ_ZBTB_KLHL-like"/>
    <property type="match status" value="1"/>
</dbReference>
<dbReference type="Gene3D" id="3.30.710.10">
    <property type="entry name" value="Potassium Channel Kv1.1, Chain A"/>
    <property type="match status" value="1"/>
</dbReference>
<gene>
    <name evidence="3" type="ORF">PV07_02724</name>
</gene>
<sequence length="212" mass="24052">MSQYNLTFFLIPVLNLRVDPPFYLFTCLMEPGDSQTSDNPRKNLFDYTNVVTFAAGTGSNRQFFSFDEPRLCHESTYFEDRLHGDCPEARTRHFDFADVDPAVLACMLSWYRGWNCVCCDEDGEHIKETYLLAERCGIPRLKEHLANKMQERTSTTDMGKAQDDSPLRLCGGDQRKVPASDPSPLPSQSEIKGSEERDNRPHSPSGQGKKVS</sequence>